<dbReference type="Pfam" id="PF07963">
    <property type="entry name" value="N_methyl"/>
    <property type="match status" value="1"/>
</dbReference>
<reference evidence="2 3" key="1">
    <citation type="submission" date="2020-07" db="EMBL/GenBank/DDBJ databases">
        <title>Bacterium isolated from marien macroalgae.</title>
        <authorList>
            <person name="Zhu K."/>
            <person name="Lu D."/>
            <person name="Du Z."/>
        </authorList>
    </citation>
    <scope>NUCLEOTIDE SEQUENCE [LARGE SCALE GENOMIC DNA]</scope>
    <source>
        <strain evidence="2 3">3-1745</strain>
    </source>
</reference>
<gene>
    <name evidence="2" type="ORF">H1S06_02835</name>
</gene>
<keyword evidence="1" id="KW-1133">Transmembrane helix</keyword>
<evidence type="ECO:0000313" key="3">
    <source>
        <dbReference type="Proteomes" id="UP000538931"/>
    </source>
</evidence>
<sequence length="250" mass="27716">MRRLNRSRFQRQNGVSLIELMIGLVVGTVILFGIIETMLVSKSASQTQQSMSAIAENARFAFEFMHRDLRMAGYECNSGGGHYCSWEMVDDDDNPDSRSEPYIAVDDGAVVGRFFQRDSSVDPVKDYLVEVRYQVVDGELLYSRSTFEVGTKSVTQKFASEVLIDGLQDGSALALEFGVHEEDAAGNQVVRYYPDAPPADSTVVSVRITLNFVDNTENGLALEFDQEISTTIAFRNPVIAVKKKLAEEAS</sequence>
<protein>
    <submittedName>
        <fullName evidence="2">Prepilin-type N-terminal cleavage/methylation domain-containing protein</fullName>
    </submittedName>
</protein>
<dbReference type="AlphaFoldDB" id="A0A7W1WW68"/>
<keyword evidence="3" id="KW-1185">Reference proteome</keyword>
<dbReference type="InterPro" id="IPR012902">
    <property type="entry name" value="N_methyl_site"/>
</dbReference>
<feature type="transmembrane region" description="Helical" evidence="1">
    <location>
        <begin position="20"/>
        <end position="40"/>
    </location>
</feature>
<evidence type="ECO:0000256" key="1">
    <source>
        <dbReference type="SAM" id="Phobius"/>
    </source>
</evidence>
<accession>A0A7W1WW68</accession>
<keyword evidence="1" id="KW-0472">Membrane</keyword>
<comment type="caution">
    <text evidence="2">The sequence shown here is derived from an EMBL/GenBank/DDBJ whole genome shotgun (WGS) entry which is preliminary data.</text>
</comment>
<organism evidence="2 3">
    <name type="scientific">Marinobacterium marinum</name>
    <dbReference type="NCBI Taxonomy" id="2756129"/>
    <lineage>
        <taxon>Bacteria</taxon>
        <taxon>Pseudomonadati</taxon>
        <taxon>Pseudomonadota</taxon>
        <taxon>Gammaproteobacteria</taxon>
        <taxon>Oceanospirillales</taxon>
        <taxon>Oceanospirillaceae</taxon>
        <taxon>Marinobacterium</taxon>
    </lineage>
</organism>
<evidence type="ECO:0000313" key="2">
    <source>
        <dbReference type="EMBL" id="MBA4501302.1"/>
    </source>
</evidence>
<dbReference type="EMBL" id="JACEMT010000033">
    <property type="protein sequence ID" value="MBA4501302.1"/>
    <property type="molecule type" value="Genomic_DNA"/>
</dbReference>
<name>A0A7W1WW68_9GAMM</name>
<dbReference type="Proteomes" id="UP000538931">
    <property type="component" value="Unassembled WGS sequence"/>
</dbReference>
<dbReference type="RefSeq" id="WP_181736997.1">
    <property type="nucleotide sequence ID" value="NZ_JACEMT010000033.1"/>
</dbReference>
<proteinExistence type="predicted"/>
<keyword evidence="1" id="KW-0812">Transmembrane</keyword>